<proteinExistence type="inferred from homology"/>
<keyword evidence="4 6" id="KW-0807">Transducer</keyword>
<evidence type="ECO:0000256" key="7">
    <source>
        <dbReference type="SAM" id="Phobius"/>
    </source>
</evidence>
<evidence type="ECO:0000256" key="6">
    <source>
        <dbReference type="PROSITE-ProRule" id="PRU00284"/>
    </source>
</evidence>
<dbReference type="RefSeq" id="WP_315603914.1">
    <property type="nucleotide sequence ID" value="NZ_CP130318.1"/>
</dbReference>
<dbReference type="EMBL" id="CP130318">
    <property type="protein sequence ID" value="WNQ10140.1"/>
    <property type="molecule type" value="Genomic_DNA"/>
</dbReference>
<dbReference type="PROSITE" id="PS50885">
    <property type="entry name" value="HAMP"/>
    <property type="match status" value="1"/>
</dbReference>
<feature type="domain" description="Methyl-accepting transducer" evidence="8">
    <location>
        <begin position="294"/>
        <end position="530"/>
    </location>
</feature>
<evidence type="ECO:0000313" key="11">
    <source>
        <dbReference type="Proteomes" id="UP001305702"/>
    </source>
</evidence>
<dbReference type="PROSITE" id="PS50111">
    <property type="entry name" value="CHEMOTAXIS_TRANSDUC_2"/>
    <property type="match status" value="1"/>
</dbReference>
<dbReference type="InterPro" id="IPR004089">
    <property type="entry name" value="MCPsignal_dom"/>
</dbReference>
<dbReference type="GO" id="GO:0006935">
    <property type="term" value="P:chemotaxis"/>
    <property type="evidence" value="ECO:0007669"/>
    <property type="project" value="UniProtKB-ARBA"/>
</dbReference>
<dbReference type="Pfam" id="PF00672">
    <property type="entry name" value="HAMP"/>
    <property type="match status" value="1"/>
</dbReference>
<dbReference type="SMART" id="SM00283">
    <property type="entry name" value="MA"/>
    <property type="match status" value="1"/>
</dbReference>
<evidence type="ECO:0000256" key="1">
    <source>
        <dbReference type="ARBA" id="ARBA00004236"/>
    </source>
</evidence>
<dbReference type="CDD" id="cd06225">
    <property type="entry name" value="HAMP"/>
    <property type="match status" value="1"/>
</dbReference>
<evidence type="ECO:0000259" key="8">
    <source>
        <dbReference type="PROSITE" id="PS50111"/>
    </source>
</evidence>
<gene>
    <name evidence="10" type="ORF">MJA45_21305</name>
</gene>
<keyword evidence="7" id="KW-1133">Transmembrane helix</keyword>
<organism evidence="10 11">
    <name type="scientific">Paenibacillus aurantius</name>
    <dbReference type="NCBI Taxonomy" id="2918900"/>
    <lineage>
        <taxon>Bacteria</taxon>
        <taxon>Bacillati</taxon>
        <taxon>Bacillota</taxon>
        <taxon>Bacilli</taxon>
        <taxon>Bacillales</taxon>
        <taxon>Paenibacillaceae</taxon>
        <taxon>Paenibacillus</taxon>
    </lineage>
</organism>
<dbReference type="Gene3D" id="6.10.340.10">
    <property type="match status" value="1"/>
</dbReference>
<evidence type="ECO:0000259" key="9">
    <source>
        <dbReference type="PROSITE" id="PS50885"/>
    </source>
</evidence>
<evidence type="ECO:0000256" key="3">
    <source>
        <dbReference type="ARBA" id="ARBA00023136"/>
    </source>
</evidence>
<keyword evidence="3 7" id="KW-0472">Membrane</keyword>
<dbReference type="GO" id="GO:0007165">
    <property type="term" value="P:signal transduction"/>
    <property type="evidence" value="ECO:0007669"/>
    <property type="project" value="UniProtKB-KW"/>
</dbReference>
<dbReference type="InterPro" id="IPR003660">
    <property type="entry name" value="HAMP_dom"/>
</dbReference>
<evidence type="ECO:0000313" key="10">
    <source>
        <dbReference type="EMBL" id="WNQ10140.1"/>
    </source>
</evidence>
<dbReference type="FunFam" id="1.10.287.950:FF:000001">
    <property type="entry name" value="Methyl-accepting chemotaxis sensory transducer"/>
    <property type="match status" value="1"/>
</dbReference>
<keyword evidence="2" id="KW-1003">Cell membrane</keyword>
<dbReference type="PANTHER" id="PTHR32089:SF112">
    <property type="entry name" value="LYSOZYME-LIKE PROTEIN-RELATED"/>
    <property type="match status" value="1"/>
</dbReference>
<dbReference type="AlphaFoldDB" id="A0AA96LBF2"/>
<evidence type="ECO:0000256" key="4">
    <source>
        <dbReference type="ARBA" id="ARBA00023224"/>
    </source>
</evidence>
<feature type="transmembrane region" description="Helical" evidence="7">
    <location>
        <begin position="204"/>
        <end position="226"/>
    </location>
</feature>
<dbReference type="Gene3D" id="1.10.287.950">
    <property type="entry name" value="Methyl-accepting chemotaxis protein"/>
    <property type="match status" value="1"/>
</dbReference>
<sequence>MIRRWKASIIAKLLSILSLCIILLAGVLTTGAYIQEKDQFYNRLESFQDIAKDLVDDQVPFLELMKPALRKDPAAWKGSQEWVNLQGVFDRLTESDLISNVYLFYPDSADAGSLDMLIANQALYDAGLTPTKPYSLTPEFRSAVDTARGGKPGTTDVYRDQSGQWVSIVSAIPGPDGKESVLIGMDFDYSKVEASLMEKLRANLWVGGIGTAAALFVVYWALRALLRPVSELARMTQRASQGDLTVQAAVNQTDELGQLAHHFNGMIRNLRDVVGRVAESSAQVASSSEALKLGARQTTEATHQITQSIEQVAAGTEQQMQGSLESSRAMEEMASGIQRIAESASLAAESSGVAVEQAEAGAREMSVNRQRMETIQQTVQGAAGKIERLGELSSRISSITALISDISAQTNLLALNAAIEAARAGEHGRGFSVVSDQIRKLAEQSRQSTGEITELVEQIQTETQAAITAMKDGSIRVEELSEVIEGANSAFSTIVDSVKDVMQQMMEVSASSEEMSAGSEQVNAAIAELSTISARSSDYAQSVAASSEEQLASMEDISGSAESLNEMATRLRALFADFKL</sequence>
<protein>
    <submittedName>
        <fullName evidence="10">Methyl-accepting chemotaxis protein</fullName>
    </submittedName>
</protein>
<reference evidence="10 11" key="1">
    <citation type="submission" date="2022-02" db="EMBL/GenBank/DDBJ databases">
        <title>Paenibacillus sp. MBLB1776 Whole Genome Shotgun Sequencing.</title>
        <authorList>
            <person name="Hwang C.Y."/>
            <person name="Cho E.-S."/>
            <person name="Seo M.-J."/>
        </authorList>
    </citation>
    <scope>NUCLEOTIDE SEQUENCE [LARGE SCALE GENOMIC DNA]</scope>
    <source>
        <strain evidence="10 11">MBLB1776</strain>
    </source>
</reference>
<comment type="similarity">
    <text evidence="5">Belongs to the methyl-accepting chemotaxis (MCP) protein family.</text>
</comment>
<evidence type="ECO:0000256" key="5">
    <source>
        <dbReference type="ARBA" id="ARBA00029447"/>
    </source>
</evidence>
<dbReference type="GO" id="GO:0005886">
    <property type="term" value="C:plasma membrane"/>
    <property type="evidence" value="ECO:0007669"/>
    <property type="project" value="UniProtKB-SubCell"/>
</dbReference>
<dbReference type="KEGG" id="paun:MJA45_21305"/>
<accession>A0AA96LBF2</accession>
<keyword evidence="7" id="KW-0812">Transmembrane</keyword>
<keyword evidence="11" id="KW-1185">Reference proteome</keyword>
<evidence type="ECO:0000256" key="2">
    <source>
        <dbReference type="ARBA" id="ARBA00022475"/>
    </source>
</evidence>
<dbReference type="SUPFAM" id="SSF58104">
    <property type="entry name" value="Methyl-accepting chemotaxis protein (MCP) signaling domain"/>
    <property type="match status" value="1"/>
</dbReference>
<dbReference type="Pfam" id="PF00015">
    <property type="entry name" value="MCPsignal"/>
    <property type="match status" value="1"/>
</dbReference>
<dbReference type="PANTHER" id="PTHR32089">
    <property type="entry name" value="METHYL-ACCEPTING CHEMOTAXIS PROTEIN MCPB"/>
    <property type="match status" value="1"/>
</dbReference>
<dbReference type="Proteomes" id="UP001305702">
    <property type="component" value="Chromosome"/>
</dbReference>
<name>A0AA96LBF2_9BACL</name>
<feature type="domain" description="HAMP" evidence="9">
    <location>
        <begin position="223"/>
        <end position="275"/>
    </location>
</feature>
<dbReference type="CDD" id="cd11386">
    <property type="entry name" value="MCP_signal"/>
    <property type="match status" value="1"/>
</dbReference>
<comment type="subcellular location">
    <subcellularLocation>
        <location evidence="1">Cell membrane</location>
    </subcellularLocation>
</comment>
<dbReference type="SMART" id="SM00304">
    <property type="entry name" value="HAMP"/>
    <property type="match status" value="1"/>
</dbReference>